<dbReference type="SUPFAM" id="SSF55455">
    <property type="entry name" value="SRF-like"/>
    <property type="match status" value="1"/>
</dbReference>
<comment type="subcellular location">
    <subcellularLocation>
        <location evidence="1">Nucleus</location>
    </subcellularLocation>
</comment>
<gene>
    <name evidence="7" type="ORF">PHJA_000280000</name>
</gene>
<dbReference type="PANTHER" id="PTHR11945">
    <property type="entry name" value="MADS BOX PROTEIN"/>
    <property type="match status" value="1"/>
</dbReference>
<dbReference type="GO" id="GO:0000978">
    <property type="term" value="F:RNA polymerase II cis-regulatory region sequence-specific DNA binding"/>
    <property type="evidence" value="ECO:0007669"/>
    <property type="project" value="TreeGrafter"/>
</dbReference>
<organism evidence="7 8">
    <name type="scientific">Phtheirospermum japonicum</name>
    <dbReference type="NCBI Taxonomy" id="374723"/>
    <lineage>
        <taxon>Eukaryota</taxon>
        <taxon>Viridiplantae</taxon>
        <taxon>Streptophyta</taxon>
        <taxon>Embryophyta</taxon>
        <taxon>Tracheophyta</taxon>
        <taxon>Spermatophyta</taxon>
        <taxon>Magnoliopsida</taxon>
        <taxon>eudicotyledons</taxon>
        <taxon>Gunneridae</taxon>
        <taxon>Pentapetalae</taxon>
        <taxon>asterids</taxon>
        <taxon>lamiids</taxon>
        <taxon>Lamiales</taxon>
        <taxon>Orobanchaceae</taxon>
        <taxon>Orobanchaceae incertae sedis</taxon>
        <taxon>Phtheirospermum</taxon>
    </lineage>
</organism>
<dbReference type="InterPro" id="IPR036879">
    <property type="entry name" value="TF_MADSbox_sf"/>
</dbReference>
<dbReference type="CDD" id="cd00266">
    <property type="entry name" value="MADS_SRF_like"/>
    <property type="match status" value="1"/>
</dbReference>
<dbReference type="Proteomes" id="UP000653305">
    <property type="component" value="Unassembled WGS sequence"/>
</dbReference>
<name>A0A830B2L4_9LAMI</name>
<dbReference type="Gene3D" id="3.40.1810.10">
    <property type="entry name" value="Transcription factor, MADS-box"/>
    <property type="match status" value="1"/>
</dbReference>
<evidence type="ECO:0000313" key="8">
    <source>
        <dbReference type="Proteomes" id="UP000653305"/>
    </source>
</evidence>
<reference evidence="7" key="1">
    <citation type="submission" date="2020-07" db="EMBL/GenBank/DDBJ databases">
        <title>Ethylene signaling mediates host invasion by parasitic plants.</title>
        <authorList>
            <person name="Yoshida S."/>
        </authorList>
    </citation>
    <scope>NUCLEOTIDE SEQUENCE</scope>
    <source>
        <strain evidence="7">Okayama</strain>
    </source>
</reference>
<dbReference type="Pfam" id="PF00319">
    <property type="entry name" value="SRF-TF"/>
    <property type="match status" value="1"/>
</dbReference>
<evidence type="ECO:0000259" key="6">
    <source>
        <dbReference type="PROSITE" id="PS50066"/>
    </source>
</evidence>
<keyword evidence="8" id="KW-1185">Reference proteome</keyword>
<evidence type="ECO:0000256" key="1">
    <source>
        <dbReference type="ARBA" id="ARBA00004123"/>
    </source>
</evidence>
<keyword evidence="4" id="KW-0804">Transcription</keyword>
<dbReference type="SMART" id="SM00432">
    <property type="entry name" value="MADS"/>
    <property type="match status" value="1"/>
</dbReference>
<keyword evidence="3" id="KW-0238">DNA-binding</keyword>
<proteinExistence type="predicted"/>
<dbReference type="PANTHER" id="PTHR11945:SF387">
    <property type="entry name" value="AGAMOUS-LIKE MADS-BOX PROTEIN AGL80"/>
    <property type="match status" value="1"/>
</dbReference>
<dbReference type="GO" id="GO:0005634">
    <property type="term" value="C:nucleus"/>
    <property type="evidence" value="ECO:0007669"/>
    <property type="project" value="UniProtKB-SubCell"/>
</dbReference>
<evidence type="ECO:0000313" key="7">
    <source>
        <dbReference type="EMBL" id="GFP81367.1"/>
    </source>
</evidence>
<dbReference type="GO" id="GO:0045944">
    <property type="term" value="P:positive regulation of transcription by RNA polymerase II"/>
    <property type="evidence" value="ECO:0007669"/>
    <property type="project" value="InterPro"/>
</dbReference>
<evidence type="ECO:0000256" key="2">
    <source>
        <dbReference type="ARBA" id="ARBA00023015"/>
    </source>
</evidence>
<evidence type="ECO:0000256" key="4">
    <source>
        <dbReference type="ARBA" id="ARBA00023163"/>
    </source>
</evidence>
<comment type="caution">
    <text evidence="7">The sequence shown here is derived from an EMBL/GenBank/DDBJ whole genome shotgun (WGS) entry which is preliminary data.</text>
</comment>
<dbReference type="PRINTS" id="PR00404">
    <property type="entry name" value="MADSDOMAIN"/>
</dbReference>
<dbReference type="GO" id="GO:0000981">
    <property type="term" value="F:DNA-binding transcription factor activity, RNA polymerase II-specific"/>
    <property type="evidence" value="ECO:0007669"/>
    <property type="project" value="InterPro"/>
</dbReference>
<dbReference type="EMBL" id="BMAC01000029">
    <property type="protein sequence ID" value="GFP81367.1"/>
    <property type="molecule type" value="Genomic_DNA"/>
</dbReference>
<protein>
    <submittedName>
        <fullName evidence="7">Mads-box transcription factor pheres 2</fullName>
    </submittedName>
</protein>
<dbReference type="PROSITE" id="PS50066">
    <property type="entry name" value="MADS_BOX_2"/>
    <property type="match status" value="1"/>
</dbReference>
<dbReference type="GO" id="GO:0046983">
    <property type="term" value="F:protein dimerization activity"/>
    <property type="evidence" value="ECO:0007669"/>
    <property type="project" value="InterPro"/>
</dbReference>
<dbReference type="AlphaFoldDB" id="A0A830B2L4"/>
<feature type="domain" description="MADS-box" evidence="6">
    <location>
        <begin position="1"/>
        <end position="49"/>
    </location>
</feature>
<evidence type="ECO:0000256" key="5">
    <source>
        <dbReference type="ARBA" id="ARBA00023242"/>
    </source>
</evidence>
<sequence length="146" mass="16104">MARKKITLAFTKNKTNRKASFRKRRKGLIKKVKEIITLCNVEACAISFSPYDESTIIWPSPEGALAVLKHYGAAVSGIHHRPPKWTKRASPCTASRRIVRSWTASSWRTSGTTWSGSCTGAWPGQVACTIWMNANGPRCAASLIRG</sequence>
<keyword evidence="2" id="KW-0805">Transcription regulation</keyword>
<dbReference type="InterPro" id="IPR033897">
    <property type="entry name" value="SRF-like_MADS-box"/>
</dbReference>
<keyword evidence="5" id="KW-0539">Nucleus</keyword>
<evidence type="ECO:0000256" key="3">
    <source>
        <dbReference type="ARBA" id="ARBA00023125"/>
    </source>
</evidence>
<dbReference type="OrthoDB" id="779403at2759"/>
<accession>A0A830B2L4</accession>
<dbReference type="InterPro" id="IPR002100">
    <property type="entry name" value="TF_MADSbox"/>
</dbReference>